<evidence type="ECO:0000313" key="3">
    <source>
        <dbReference type="Proteomes" id="UP000261660"/>
    </source>
</evidence>
<dbReference type="InParanoid" id="A0A3Q3F390"/>
<proteinExistence type="predicted"/>
<organism evidence="2 3">
    <name type="scientific">Labrus bergylta</name>
    <name type="common">ballan wrasse</name>
    <dbReference type="NCBI Taxonomy" id="56723"/>
    <lineage>
        <taxon>Eukaryota</taxon>
        <taxon>Metazoa</taxon>
        <taxon>Chordata</taxon>
        <taxon>Craniata</taxon>
        <taxon>Vertebrata</taxon>
        <taxon>Euteleostomi</taxon>
        <taxon>Actinopterygii</taxon>
        <taxon>Neopterygii</taxon>
        <taxon>Teleostei</taxon>
        <taxon>Neoteleostei</taxon>
        <taxon>Acanthomorphata</taxon>
        <taxon>Eupercaria</taxon>
        <taxon>Labriformes</taxon>
        <taxon>Labridae</taxon>
        <taxon>Labrus</taxon>
    </lineage>
</organism>
<dbReference type="Ensembl" id="ENSLBET00000014897.1">
    <property type="protein sequence ID" value="ENSLBEP00000014089.1"/>
    <property type="gene ID" value="ENSLBEG00000010907.1"/>
</dbReference>
<dbReference type="PANTHER" id="PTHR48465:SF1">
    <property type="entry name" value="PROTEIN SSUH2 HOMOLOG"/>
    <property type="match status" value="1"/>
</dbReference>
<reference evidence="2" key="2">
    <citation type="submission" date="2025-09" db="UniProtKB">
        <authorList>
            <consortium name="Ensembl"/>
        </authorList>
    </citation>
    <scope>IDENTIFICATION</scope>
</reference>
<dbReference type="Proteomes" id="UP000261660">
    <property type="component" value="Unplaced"/>
</dbReference>
<evidence type="ECO:0000313" key="2">
    <source>
        <dbReference type="Ensembl" id="ENSLBEP00000014089.1"/>
    </source>
</evidence>
<name>A0A3Q3F390_9LABR</name>
<keyword evidence="3" id="KW-1185">Reference proteome</keyword>
<evidence type="ECO:0000256" key="1">
    <source>
        <dbReference type="SAM" id="MobiDB-lite"/>
    </source>
</evidence>
<accession>A0A3Q3F390</accession>
<dbReference type="FunCoup" id="A0A3Q3F390">
    <property type="interactions" value="105"/>
</dbReference>
<protein>
    <submittedName>
        <fullName evidence="2">Ssu-2 homolog, related sequence 1</fullName>
    </submittedName>
</protein>
<reference evidence="2" key="1">
    <citation type="submission" date="2025-08" db="UniProtKB">
        <authorList>
            <consortium name="Ensembl"/>
        </authorList>
    </citation>
    <scope>IDENTIFICATION</scope>
</reference>
<dbReference type="GeneTree" id="ENSGT00940000163873"/>
<feature type="compositionally biased region" description="Pro residues" evidence="1">
    <location>
        <begin position="54"/>
        <end position="71"/>
    </location>
</feature>
<dbReference type="AlphaFoldDB" id="A0A3Q3F390"/>
<dbReference type="PANTHER" id="PTHR48465">
    <property type="entry name" value="PROTEIN SSUH2 HOMOLOG"/>
    <property type="match status" value="1"/>
</dbReference>
<feature type="region of interest" description="Disordered" evidence="1">
    <location>
        <begin position="46"/>
        <end position="71"/>
    </location>
</feature>
<dbReference type="InterPro" id="IPR052789">
    <property type="entry name" value="SSUH2_homolog"/>
</dbReference>
<sequence>MEWPTPGYFPAAEGGAMFAPPTADFQGPSAPPASMFDNLPGYEETVAGGEGGFLPPPMPSYPVPQPEPGPHQPQWNIPSISKDTARDAFVLFASSKCCYSAAPAKDGVITSMEAFNAYRYRLETFTESRSTKWKHEPYHNQPLDAFAQPPPGPWDIPAKSPTFFVDDKQVIKVPNTSSLKVNHLKHDWRTKKLPCLCGNGEKTFGRGRENCSHCHGQGSEQCITCHGKRQLLVYIKLTVKWTNNTDNCVVGQSSGLQLDNLSKVSGEELFKDTQYMVYPVTGFPDVTVVNTAQRLVGEHQNKFCQSSRILQQRQTIELIPVTKVTYSWKENSHVYFVYGNEFKVSADNYPAPCCCTVM</sequence>